<evidence type="ECO:0000313" key="9">
    <source>
        <dbReference type="EMBL" id="GBG69096.1"/>
    </source>
</evidence>
<dbReference type="CDD" id="cd09274">
    <property type="entry name" value="RNase_HI_RT_Ty3"/>
    <property type="match status" value="1"/>
</dbReference>
<dbReference type="GO" id="GO:0016787">
    <property type="term" value="F:hydrolase activity"/>
    <property type="evidence" value="ECO:0007669"/>
    <property type="project" value="UniProtKB-KW"/>
</dbReference>
<feature type="region of interest" description="Disordered" evidence="7">
    <location>
        <begin position="71"/>
        <end position="93"/>
    </location>
</feature>
<feature type="region of interest" description="Disordered" evidence="7">
    <location>
        <begin position="309"/>
        <end position="371"/>
    </location>
</feature>
<dbReference type="InterPro" id="IPR043502">
    <property type="entry name" value="DNA/RNA_pol_sf"/>
</dbReference>
<dbReference type="InterPro" id="IPR041373">
    <property type="entry name" value="RT_RNaseH"/>
</dbReference>
<keyword evidence="5" id="KW-0378">Hydrolase</keyword>
<name>A0A388KGE7_CHABU</name>
<dbReference type="SUPFAM" id="SSF56672">
    <property type="entry name" value="DNA/RNA polymerases"/>
    <property type="match status" value="1"/>
</dbReference>
<evidence type="ECO:0000313" key="10">
    <source>
        <dbReference type="Proteomes" id="UP000265515"/>
    </source>
</evidence>
<evidence type="ECO:0000259" key="8">
    <source>
        <dbReference type="Pfam" id="PF17917"/>
    </source>
</evidence>
<dbReference type="GO" id="GO:0003964">
    <property type="term" value="F:RNA-directed DNA polymerase activity"/>
    <property type="evidence" value="ECO:0007669"/>
    <property type="project" value="UniProtKB-KW"/>
</dbReference>
<dbReference type="InterPro" id="IPR050951">
    <property type="entry name" value="Retrovirus_Pol_polyprotein"/>
</dbReference>
<evidence type="ECO:0000256" key="6">
    <source>
        <dbReference type="ARBA" id="ARBA00022918"/>
    </source>
</evidence>
<feature type="region of interest" description="Disordered" evidence="7">
    <location>
        <begin position="410"/>
        <end position="433"/>
    </location>
</feature>
<dbReference type="Proteomes" id="UP000265515">
    <property type="component" value="Unassembled WGS sequence"/>
</dbReference>
<evidence type="ECO:0000256" key="4">
    <source>
        <dbReference type="ARBA" id="ARBA00022759"/>
    </source>
</evidence>
<feature type="compositionally biased region" description="Basic and acidic residues" evidence="7">
    <location>
        <begin position="743"/>
        <end position="752"/>
    </location>
</feature>
<organism evidence="9 10">
    <name type="scientific">Chara braunii</name>
    <name type="common">Braun's stonewort</name>
    <dbReference type="NCBI Taxonomy" id="69332"/>
    <lineage>
        <taxon>Eukaryota</taxon>
        <taxon>Viridiplantae</taxon>
        <taxon>Streptophyta</taxon>
        <taxon>Charophyceae</taxon>
        <taxon>Charales</taxon>
        <taxon>Characeae</taxon>
        <taxon>Chara</taxon>
    </lineage>
</organism>
<keyword evidence="3" id="KW-0540">Nuclease</keyword>
<feature type="compositionally biased region" description="Basic and acidic residues" evidence="7">
    <location>
        <begin position="323"/>
        <end position="342"/>
    </location>
</feature>
<sequence>MFLQQTGTVADRTWTLTRKTVRRPTGLVDLRAAASGRLRTPHPCYVCSRLTTATATPQRIEEPAATWQQFTNDKTPPLYSASPLRSPSPPVAAAAARPASTRLAAAAARPPSTRLAAATGRGEEGVMTLDREAMEGENGNQSPATNLMEQRIFPPEEMLLMVKRQKPRNWHCLWKAWDVQTRQQLYHPQTPPPPPPAAAAAVNDAAEPIAVELNLVRGDHRLGLVFVYVDGIWNRVSFARETHRDTRAEFVEPSLPTVEEEENGEHGPWTCLDNESVSIAEVHELPINRRGKAKEEVCLEPGFVLTHRTSGSRREAISASSADEPRGEERDYPEHACAEKGHGGAITGGKDRFDVDEQGGETGGGGGGGDTTWKVVQLPDNVAVYAPATYCMNGGKPLDILVEWMFPNVPSPSSSSAPQSPSSSPSPSPSTAIAGHGAEVDTVLLNIGANGKYQRIRWASYLEAISAILAQVGPSGLESVVEYASKSVPACKRKYTAPTGECYAALWGISHFRAYLYRQKFTLVIDHEPLLALKESKDYSGIIGRWATVLQSMDFDIRHRKHERHGNADGLTRLHRPEKLLKSKEMIPWNAPEQKIGPRYGQVEVLSKQTSHVTTAAGFTGDISSVNPQRHTAILASLREWTEQVSNVWQHVLAREGYNIIPISASDLDGIRRAPRERPIVIPTLWTSCLEEPRDEESTLPSRQEYMKPYEIIPYAFYPRAEEVVIHDDDNEEEDNNEETSEEGSHSEHSEGELSEEEEKEEGTRSEREALPEEATCTGTEAEDPEVARKREEIASGKRQLESSSEASLRIGSDLTREPLPPMPKDGGPAAATSSTTRRRRRQSPSSSSPTRPPVRPRTDAGDRPSFSDAVPLAP</sequence>
<keyword evidence="6" id="KW-0695">RNA-directed DNA polymerase</keyword>
<dbReference type="GO" id="GO:0004519">
    <property type="term" value="F:endonuclease activity"/>
    <property type="evidence" value="ECO:0007669"/>
    <property type="project" value="UniProtKB-KW"/>
</dbReference>
<keyword evidence="4" id="KW-0255">Endonuclease</keyword>
<dbReference type="PANTHER" id="PTHR37984">
    <property type="entry name" value="PROTEIN CBG26694"/>
    <property type="match status" value="1"/>
</dbReference>
<comment type="caution">
    <text evidence="9">The sequence shown here is derived from an EMBL/GenBank/DDBJ whole genome shotgun (WGS) entry which is preliminary data.</text>
</comment>
<reference evidence="9 10" key="1">
    <citation type="journal article" date="2018" name="Cell">
        <title>The Chara Genome: Secondary Complexity and Implications for Plant Terrestrialization.</title>
        <authorList>
            <person name="Nishiyama T."/>
            <person name="Sakayama H."/>
            <person name="Vries J.D."/>
            <person name="Buschmann H."/>
            <person name="Saint-Marcoux D."/>
            <person name="Ullrich K.K."/>
            <person name="Haas F.B."/>
            <person name="Vanderstraeten L."/>
            <person name="Becker D."/>
            <person name="Lang D."/>
            <person name="Vosolsobe S."/>
            <person name="Rombauts S."/>
            <person name="Wilhelmsson P.K.I."/>
            <person name="Janitza P."/>
            <person name="Kern R."/>
            <person name="Heyl A."/>
            <person name="Rumpler F."/>
            <person name="Villalobos L.I.A.C."/>
            <person name="Clay J.M."/>
            <person name="Skokan R."/>
            <person name="Toyoda A."/>
            <person name="Suzuki Y."/>
            <person name="Kagoshima H."/>
            <person name="Schijlen E."/>
            <person name="Tajeshwar N."/>
            <person name="Catarino B."/>
            <person name="Hetherington A.J."/>
            <person name="Saltykova A."/>
            <person name="Bonnot C."/>
            <person name="Breuninger H."/>
            <person name="Symeonidi A."/>
            <person name="Radhakrishnan G.V."/>
            <person name="Van Nieuwerburgh F."/>
            <person name="Deforce D."/>
            <person name="Chang C."/>
            <person name="Karol K.G."/>
            <person name="Hedrich R."/>
            <person name="Ulvskov P."/>
            <person name="Glockner G."/>
            <person name="Delwiche C.F."/>
            <person name="Petrasek J."/>
            <person name="Van de Peer Y."/>
            <person name="Friml J."/>
            <person name="Beilby M."/>
            <person name="Dolan L."/>
            <person name="Kohara Y."/>
            <person name="Sugano S."/>
            <person name="Fujiyama A."/>
            <person name="Delaux P.-M."/>
            <person name="Quint M."/>
            <person name="TheiBen G."/>
            <person name="Hagemann M."/>
            <person name="Harholt J."/>
            <person name="Dunand C."/>
            <person name="Zachgo S."/>
            <person name="Langdale J."/>
            <person name="Maumus F."/>
            <person name="Straeten D.V.D."/>
            <person name="Gould S.B."/>
            <person name="Rensing S.A."/>
        </authorList>
    </citation>
    <scope>NUCLEOTIDE SEQUENCE [LARGE SCALE GENOMIC DNA]</scope>
    <source>
        <strain evidence="9 10">S276</strain>
    </source>
</reference>
<dbReference type="Gramene" id="GBG69096">
    <property type="protein sequence ID" value="GBG69096"/>
    <property type="gene ID" value="CBR_g3794"/>
</dbReference>
<evidence type="ECO:0000256" key="1">
    <source>
        <dbReference type="ARBA" id="ARBA00022679"/>
    </source>
</evidence>
<keyword evidence="2" id="KW-0548">Nucleotidyltransferase</keyword>
<feature type="domain" description="Reverse transcriptase RNase H-like" evidence="8">
    <location>
        <begin position="463"/>
        <end position="552"/>
    </location>
</feature>
<proteinExistence type="predicted"/>
<feature type="compositionally biased region" description="Low complexity" evidence="7">
    <location>
        <begin position="411"/>
        <end position="425"/>
    </location>
</feature>
<accession>A0A388KGE7</accession>
<evidence type="ECO:0000256" key="7">
    <source>
        <dbReference type="SAM" id="MobiDB-lite"/>
    </source>
</evidence>
<keyword evidence="1" id="KW-0808">Transferase</keyword>
<protein>
    <recommendedName>
        <fullName evidence="8">Reverse transcriptase RNase H-like domain-containing protein</fullName>
    </recommendedName>
</protein>
<evidence type="ECO:0000256" key="5">
    <source>
        <dbReference type="ARBA" id="ARBA00022801"/>
    </source>
</evidence>
<evidence type="ECO:0000256" key="2">
    <source>
        <dbReference type="ARBA" id="ARBA00022695"/>
    </source>
</evidence>
<feature type="compositionally biased region" description="Low complexity" evidence="7">
    <location>
        <begin position="76"/>
        <end position="93"/>
    </location>
</feature>
<feature type="compositionally biased region" description="Basic and acidic residues" evidence="7">
    <location>
        <begin position="786"/>
        <end position="801"/>
    </location>
</feature>
<dbReference type="PANTHER" id="PTHR37984:SF5">
    <property type="entry name" value="PROTEIN NYNRIN-LIKE"/>
    <property type="match status" value="1"/>
</dbReference>
<feature type="region of interest" description="Disordered" evidence="7">
    <location>
        <begin position="730"/>
        <end position="875"/>
    </location>
</feature>
<feature type="compositionally biased region" description="Basic and acidic residues" evidence="7">
    <location>
        <begin position="762"/>
        <end position="771"/>
    </location>
</feature>
<keyword evidence="10" id="KW-1185">Reference proteome</keyword>
<gene>
    <name evidence="9" type="ORF">CBR_g3794</name>
</gene>
<feature type="compositionally biased region" description="Gly residues" evidence="7">
    <location>
        <begin position="360"/>
        <end position="370"/>
    </location>
</feature>
<dbReference type="Pfam" id="PF17917">
    <property type="entry name" value="RT_RNaseH"/>
    <property type="match status" value="1"/>
</dbReference>
<feature type="compositionally biased region" description="Acidic residues" evidence="7">
    <location>
        <begin position="730"/>
        <end position="742"/>
    </location>
</feature>
<dbReference type="EMBL" id="BFEA01000110">
    <property type="protein sequence ID" value="GBG69096.1"/>
    <property type="molecule type" value="Genomic_DNA"/>
</dbReference>
<dbReference type="AlphaFoldDB" id="A0A388KGE7"/>
<evidence type="ECO:0000256" key="3">
    <source>
        <dbReference type="ARBA" id="ARBA00022722"/>
    </source>
</evidence>